<evidence type="ECO:0000259" key="1">
    <source>
        <dbReference type="PROSITE" id="PS50075"/>
    </source>
</evidence>
<dbReference type="EMBL" id="JAEHFJ010000001">
    <property type="protein sequence ID" value="MBJ2172603.1"/>
    <property type="molecule type" value="Genomic_DNA"/>
</dbReference>
<organism evidence="2 3">
    <name type="scientific">Aureibaculum flavum</name>
    <dbReference type="NCBI Taxonomy" id="2795986"/>
    <lineage>
        <taxon>Bacteria</taxon>
        <taxon>Pseudomonadati</taxon>
        <taxon>Bacteroidota</taxon>
        <taxon>Flavobacteriia</taxon>
        <taxon>Flavobacteriales</taxon>
        <taxon>Flavobacteriaceae</taxon>
        <taxon>Aureibaculum</taxon>
    </lineage>
</organism>
<dbReference type="PROSITE" id="PS50075">
    <property type="entry name" value="CARRIER"/>
    <property type="match status" value="1"/>
</dbReference>
<dbReference type="SUPFAM" id="SSF47336">
    <property type="entry name" value="ACP-like"/>
    <property type="match status" value="1"/>
</dbReference>
<dbReference type="Proteomes" id="UP000623301">
    <property type="component" value="Unassembled WGS sequence"/>
</dbReference>
<dbReference type="RefSeq" id="WP_198839457.1">
    <property type="nucleotide sequence ID" value="NZ_JAEHFJ010000001.1"/>
</dbReference>
<gene>
    <name evidence="2" type="ORF">JBL43_00025</name>
</gene>
<sequence length="80" mass="9370">MEKSQIKDELDNIFKKIFNNETLEISENMSANDVDNWDSLSHMLLITEIEDHFSIKFKLRELNKMKNVGVLIDILSSKLN</sequence>
<dbReference type="InterPro" id="IPR036736">
    <property type="entry name" value="ACP-like_sf"/>
</dbReference>
<name>A0ABS0WKU8_9FLAO</name>
<reference evidence="2 3" key="1">
    <citation type="submission" date="2020-12" db="EMBL/GenBank/DDBJ databases">
        <title>Aureibaculum luteum sp. nov. and Aureibaculum flavum sp. nov., novel members of the family Flavobacteriaceae isolated from Antarctic intertidal sediments.</title>
        <authorList>
            <person name="He X."/>
            <person name="Zhang X."/>
        </authorList>
    </citation>
    <scope>NUCLEOTIDE SEQUENCE [LARGE SCALE GENOMIC DNA]</scope>
    <source>
        <strain evidence="2 3">A20</strain>
    </source>
</reference>
<keyword evidence="3" id="KW-1185">Reference proteome</keyword>
<feature type="domain" description="Carrier" evidence="1">
    <location>
        <begin position="1"/>
        <end position="79"/>
    </location>
</feature>
<evidence type="ECO:0000313" key="2">
    <source>
        <dbReference type="EMBL" id="MBJ2172603.1"/>
    </source>
</evidence>
<dbReference type="Gene3D" id="1.10.1200.10">
    <property type="entry name" value="ACP-like"/>
    <property type="match status" value="1"/>
</dbReference>
<comment type="caution">
    <text evidence="2">The sequence shown here is derived from an EMBL/GenBank/DDBJ whole genome shotgun (WGS) entry which is preliminary data.</text>
</comment>
<dbReference type="InterPro" id="IPR009081">
    <property type="entry name" value="PP-bd_ACP"/>
</dbReference>
<accession>A0ABS0WKU8</accession>
<evidence type="ECO:0000313" key="3">
    <source>
        <dbReference type="Proteomes" id="UP000623301"/>
    </source>
</evidence>
<dbReference type="Pfam" id="PF00550">
    <property type="entry name" value="PP-binding"/>
    <property type="match status" value="1"/>
</dbReference>
<protein>
    <submittedName>
        <fullName evidence="2">Acyl carrier protein</fullName>
    </submittedName>
</protein>
<proteinExistence type="predicted"/>